<gene>
    <name evidence="2" type="ORF">GCM10007932_33550</name>
</gene>
<organism evidence="2 3">
    <name type="scientific">Vibrio penaeicida</name>
    <dbReference type="NCBI Taxonomy" id="104609"/>
    <lineage>
        <taxon>Bacteria</taxon>
        <taxon>Pseudomonadati</taxon>
        <taxon>Pseudomonadota</taxon>
        <taxon>Gammaproteobacteria</taxon>
        <taxon>Vibrionales</taxon>
        <taxon>Vibrionaceae</taxon>
        <taxon>Vibrio</taxon>
    </lineage>
</organism>
<feature type="signal peptide" evidence="1">
    <location>
        <begin position="1"/>
        <end position="23"/>
    </location>
</feature>
<accession>A0AAV5NTH8</accession>
<dbReference type="AlphaFoldDB" id="A0AAV5NTH8"/>
<name>A0AAV5NTH8_9VIBR</name>
<keyword evidence="3" id="KW-1185">Reference proteome</keyword>
<dbReference type="RefSeq" id="WP_126608358.1">
    <property type="nucleotide sequence ID" value="NZ_AP025145.1"/>
</dbReference>
<sequence length="113" mass="12788">MKKWIFIVLQSVLLIFASGTAFAHYNSNMTGVLKGVFVYTDGDYIYLTLENQPKSHPTCKPNYFVIPDTVPSDRRQMLLSRLLTAYASKEKVNIGFDARGDCAHGYIRVHRVG</sequence>
<evidence type="ECO:0000256" key="1">
    <source>
        <dbReference type="SAM" id="SignalP"/>
    </source>
</evidence>
<feature type="chain" id="PRO_5043988890" evidence="1">
    <location>
        <begin position="24"/>
        <end position="113"/>
    </location>
</feature>
<keyword evidence="1" id="KW-0732">Signal</keyword>
<dbReference type="Proteomes" id="UP001156690">
    <property type="component" value="Unassembled WGS sequence"/>
</dbReference>
<evidence type="ECO:0000313" key="2">
    <source>
        <dbReference type="EMBL" id="GLQ73995.1"/>
    </source>
</evidence>
<comment type="caution">
    <text evidence="2">The sequence shown here is derived from an EMBL/GenBank/DDBJ whole genome shotgun (WGS) entry which is preliminary data.</text>
</comment>
<proteinExistence type="predicted"/>
<reference evidence="3" key="1">
    <citation type="journal article" date="2019" name="Int. J. Syst. Evol. Microbiol.">
        <title>The Global Catalogue of Microorganisms (GCM) 10K type strain sequencing project: providing services to taxonomists for standard genome sequencing and annotation.</title>
        <authorList>
            <consortium name="The Broad Institute Genomics Platform"/>
            <consortium name="The Broad Institute Genome Sequencing Center for Infectious Disease"/>
            <person name="Wu L."/>
            <person name="Ma J."/>
        </authorList>
    </citation>
    <scope>NUCLEOTIDE SEQUENCE [LARGE SCALE GENOMIC DNA]</scope>
    <source>
        <strain evidence="3">NBRC 15640</strain>
    </source>
</reference>
<dbReference type="EMBL" id="BSNX01000041">
    <property type="protein sequence ID" value="GLQ73995.1"/>
    <property type="molecule type" value="Genomic_DNA"/>
</dbReference>
<evidence type="ECO:0000313" key="3">
    <source>
        <dbReference type="Proteomes" id="UP001156690"/>
    </source>
</evidence>
<protein>
    <submittedName>
        <fullName evidence="2">Uncharacterized protein</fullName>
    </submittedName>
</protein>